<dbReference type="InterPro" id="IPR001584">
    <property type="entry name" value="Integrase_cat-core"/>
</dbReference>
<dbReference type="AlphaFoldDB" id="A0A261FSE6"/>
<comment type="caution">
    <text evidence="2">The sequence shown here is derived from an EMBL/GenBank/DDBJ whole genome shotgun (WGS) entry which is preliminary data.</text>
</comment>
<feature type="domain" description="Integrase catalytic" evidence="1">
    <location>
        <begin position="1"/>
        <end position="131"/>
    </location>
</feature>
<dbReference type="SUPFAM" id="SSF53098">
    <property type="entry name" value="Ribonuclease H-like"/>
    <property type="match status" value="1"/>
</dbReference>
<dbReference type="Gene3D" id="3.30.420.10">
    <property type="entry name" value="Ribonuclease H-like superfamily/Ribonuclease H"/>
    <property type="match status" value="1"/>
</dbReference>
<evidence type="ECO:0000313" key="3">
    <source>
        <dbReference type="Proteomes" id="UP000216074"/>
    </source>
</evidence>
<dbReference type="Proteomes" id="UP000216074">
    <property type="component" value="Unassembled WGS sequence"/>
</dbReference>
<dbReference type="PROSITE" id="PS50994">
    <property type="entry name" value="INTEGRASE"/>
    <property type="match status" value="1"/>
</dbReference>
<reference evidence="2 3" key="1">
    <citation type="journal article" date="2017" name="BMC Genomics">
        <title>Comparative genomic and phylogenomic analyses of the Bifidobacteriaceae family.</title>
        <authorList>
            <person name="Lugli G.A."/>
            <person name="Milani C."/>
            <person name="Turroni F."/>
            <person name="Duranti S."/>
            <person name="Mancabelli L."/>
            <person name="Mangifesta M."/>
            <person name="Ferrario C."/>
            <person name="Modesto M."/>
            <person name="Mattarelli P."/>
            <person name="Jiri K."/>
            <person name="van Sinderen D."/>
            <person name="Ventura M."/>
        </authorList>
    </citation>
    <scope>NUCLEOTIDE SEQUENCE [LARGE SCALE GENOMIC DNA]</scope>
    <source>
        <strain evidence="2 3">DSM 100202</strain>
    </source>
</reference>
<dbReference type="GO" id="GO:0015074">
    <property type="term" value="P:DNA integration"/>
    <property type="evidence" value="ECO:0007669"/>
    <property type="project" value="InterPro"/>
</dbReference>
<protein>
    <submittedName>
        <fullName evidence="2">Integrase</fullName>
    </submittedName>
</protein>
<dbReference type="EMBL" id="MWWY01000049">
    <property type="protein sequence ID" value="OZG62102.1"/>
    <property type="molecule type" value="Genomic_DNA"/>
</dbReference>
<keyword evidence="3" id="KW-1185">Reference proteome</keyword>
<dbReference type="InterPro" id="IPR036397">
    <property type="entry name" value="RNaseH_sf"/>
</dbReference>
<organism evidence="2 3">
    <name type="scientific">Bifidobacterium hapali</name>
    <dbReference type="NCBI Taxonomy" id="1630172"/>
    <lineage>
        <taxon>Bacteria</taxon>
        <taxon>Bacillati</taxon>
        <taxon>Actinomycetota</taxon>
        <taxon>Actinomycetes</taxon>
        <taxon>Bifidobacteriales</taxon>
        <taxon>Bifidobacteriaceae</taxon>
        <taxon>Bifidobacterium</taxon>
    </lineage>
</organism>
<feature type="non-terminal residue" evidence="2">
    <location>
        <position position="1"/>
    </location>
</feature>
<gene>
    <name evidence="2" type="ORF">BHAP_2152</name>
</gene>
<evidence type="ECO:0000313" key="2">
    <source>
        <dbReference type="EMBL" id="OZG62102.1"/>
    </source>
</evidence>
<accession>A0A261FSE6</accession>
<dbReference type="OrthoDB" id="2370461at2"/>
<sequence length="229" mass="26728">ASCRNNAFANFSRAQALIESRLPLRIRSYDSDNGSEFINRDLIAWLHERDIEQTRSRPYRKNDQATVESRNNHVVRRHAFYYRYTADELDLLNELWELVRVKANLFTPSKKPIARESTRDGRPRRVYDRPRTPWERLKEFDDQDRAAGGPGFIPDDKREEIERTLATVNPAELVRRIHDIQDRLEDMAAPRTARLARRSGPDMAYLNKTLARIAGVEPEDNETPPADKD</sequence>
<evidence type="ECO:0000259" key="1">
    <source>
        <dbReference type="PROSITE" id="PS50994"/>
    </source>
</evidence>
<dbReference type="InterPro" id="IPR012337">
    <property type="entry name" value="RNaseH-like_sf"/>
</dbReference>
<proteinExistence type="predicted"/>
<dbReference type="GO" id="GO:0003676">
    <property type="term" value="F:nucleic acid binding"/>
    <property type="evidence" value="ECO:0007669"/>
    <property type="project" value="InterPro"/>
</dbReference>
<name>A0A261FSE6_9BIFI</name>